<dbReference type="Proteomes" id="UP000886998">
    <property type="component" value="Unassembled WGS sequence"/>
</dbReference>
<accession>A0A8X6XVC3</accession>
<reference evidence="1" key="1">
    <citation type="submission" date="2020-08" db="EMBL/GenBank/DDBJ databases">
        <title>Multicomponent nature underlies the extraordinary mechanical properties of spider dragline silk.</title>
        <authorList>
            <person name="Kono N."/>
            <person name="Nakamura H."/>
            <person name="Mori M."/>
            <person name="Yoshida Y."/>
            <person name="Ohtoshi R."/>
            <person name="Malay A.D."/>
            <person name="Moran D.A.P."/>
            <person name="Tomita M."/>
            <person name="Numata K."/>
            <person name="Arakawa K."/>
        </authorList>
    </citation>
    <scope>NUCLEOTIDE SEQUENCE</scope>
</reference>
<dbReference type="EMBL" id="BMAV01012561">
    <property type="protein sequence ID" value="GFY59305.1"/>
    <property type="molecule type" value="Genomic_DNA"/>
</dbReference>
<sequence length="179" mass="20254">MTNLRNLVDTSEEVLRGLKALGTEATNRDPCLMQKLGTETKKVWSVKTTEKDFPTLKEFLSVGCSSLKLITCNDFDTRVPTKSNFIACKNNPGSRTDKNCLKCSGVHKLFRCMKFENMVLLAKKNFIKRNYPCFLCLNSQKLKDCPNNLKCSFCQGKHDYLLHEDSNRNGAFLLNVGAN</sequence>
<comment type="caution">
    <text evidence="1">The sequence shown here is derived from an EMBL/GenBank/DDBJ whole genome shotgun (WGS) entry which is preliminary data.</text>
</comment>
<organism evidence="1 2">
    <name type="scientific">Trichonephila inaurata madagascariensis</name>
    <dbReference type="NCBI Taxonomy" id="2747483"/>
    <lineage>
        <taxon>Eukaryota</taxon>
        <taxon>Metazoa</taxon>
        <taxon>Ecdysozoa</taxon>
        <taxon>Arthropoda</taxon>
        <taxon>Chelicerata</taxon>
        <taxon>Arachnida</taxon>
        <taxon>Araneae</taxon>
        <taxon>Araneomorphae</taxon>
        <taxon>Entelegynae</taxon>
        <taxon>Araneoidea</taxon>
        <taxon>Nephilidae</taxon>
        <taxon>Trichonephila</taxon>
        <taxon>Trichonephila inaurata</taxon>
    </lineage>
</organism>
<keyword evidence="2" id="KW-1185">Reference proteome</keyword>
<name>A0A8X6XVC3_9ARAC</name>
<dbReference type="PANTHER" id="PTHR47331">
    <property type="entry name" value="PHD-TYPE DOMAIN-CONTAINING PROTEIN"/>
    <property type="match status" value="1"/>
</dbReference>
<evidence type="ECO:0000313" key="2">
    <source>
        <dbReference type="Proteomes" id="UP000886998"/>
    </source>
</evidence>
<protein>
    <submittedName>
        <fullName evidence="1">Uncharacterized protein</fullName>
    </submittedName>
</protein>
<dbReference type="AlphaFoldDB" id="A0A8X6XVC3"/>
<gene>
    <name evidence="1" type="primary">AVEN_88668_1</name>
    <name evidence="1" type="ORF">TNIN_315061</name>
</gene>
<evidence type="ECO:0000313" key="1">
    <source>
        <dbReference type="EMBL" id="GFY59305.1"/>
    </source>
</evidence>
<proteinExistence type="predicted"/>